<dbReference type="EMBL" id="JBHRSD010000040">
    <property type="protein sequence ID" value="MFC3034543.1"/>
    <property type="molecule type" value="Genomic_DNA"/>
</dbReference>
<keyword evidence="2" id="KW-1185">Reference proteome</keyword>
<comment type="caution">
    <text evidence="1">The sequence shown here is derived from an EMBL/GenBank/DDBJ whole genome shotgun (WGS) entry which is preliminary data.</text>
</comment>
<dbReference type="RefSeq" id="WP_377128019.1">
    <property type="nucleotide sequence ID" value="NZ_JBHRSD010000040.1"/>
</dbReference>
<gene>
    <name evidence="1" type="ORF">ACFOEE_18735</name>
</gene>
<name>A0ABV7CPK6_9GAMM</name>
<proteinExistence type="predicted"/>
<evidence type="ECO:0000313" key="2">
    <source>
        <dbReference type="Proteomes" id="UP001595453"/>
    </source>
</evidence>
<protein>
    <submittedName>
        <fullName evidence="1">Uncharacterized protein</fullName>
    </submittedName>
</protein>
<evidence type="ECO:0000313" key="1">
    <source>
        <dbReference type="EMBL" id="MFC3034543.1"/>
    </source>
</evidence>
<dbReference type="Proteomes" id="UP001595453">
    <property type="component" value="Unassembled WGS sequence"/>
</dbReference>
<accession>A0ABV7CPK6</accession>
<reference evidence="2" key="1">
    <citation type="journal article" date="2019" name="Int. J. Syst. Evol. Microbiol.">
        <title>The Global Catalogue of Microorganisms (GCM) 10K type strain sequencing project: providing services to taxonomists for standard genome sequencing and annotation.</title>
        <authorList>
            <consortium name="The Broad Institute Genomics Platform"/>
            <consortium name="The Broad Institute Genome Sequencing Center for Infectious Disease"/>
            <person name="Wu L."/>
            <person name="Ma J."/>
        </authorList>
    </citation>
    <scope>NUCLEOTIDE SEQUENCE [LARGE SCALE GENOMIC DNA]</scope>
    <source>
        <strain evidence="2">KCTC 42730</strain>
    </source>
</reference>
<organism evidence="1 2">
    <name type="scientific">Pseudoalteromonas fenneropenaei</name>
    <dbReference type="NCBI Taxonomy" id="1737459"/>
    <lineage>
        <taxon>Bacteria</taxon>
        <taxon>Pseudomonadati</taxon>
        <taxon>Pseudomonadota</taxon>
        <taxon>Gammaproteobacteria</taxon>
        <taxon>Alteromonadales</taxon>
        <taxon>Pseudoalteromonadaceae</taxon>
        <taxon>Pseudoalteromonas</taxon>
    </lineage>
</organism>
<sequence length="121" mass="14483">MTTPHLFQQPLHRLDLSRVSGCRTPWVVAQFIETALQQARSYQSNNVPLLQEWLLRNTCNALLEVIVDPLVYYTQRQHCLDQLYKPLLALKRFYREHQALPRYWRFADELKTQCDTLFAYQ</sequence>